<dbReference type="HOGENOM" id="CLU_757895_0_0_7"/>
<dbReference type="SUPFAM" id="SSF55073">
    <property type="entry name" value="Nucleotide cyclase"/>
    <property type="match status" value="1"/>
</dbReference>
<dbReference type="GO" id="GO:0005886">
    <property type="term" value="C:plasma membrane"/>
    <property type="evidence" value="ECO:0007669"/>
    <property type="project" value="TreeGrafter"/>
</dbReference>
<dbReference type="Proteomes" id="UP000000939">
    <property type="component" value="Chromosome"/>
</dbReference>
<dbReference type="CDD" id="cd01949">
    <property type="entry name" value="GGDEF"/>
    <property type="match status" value="1"/>
</dbReference>
<dbReference type="PROSITE" id="PS50887">
    <property type="entry name" value="GGDEF"/>
    <property type="match status" value="1"/>
</dbReference>
<evidence type="ECO:0000259" key="4">
    <source>
        <dbReference type="PROSITE" id="PS50887"/>
    </source>
</evidence>
<keyword evidence="3" id="KW-1133">Transmembrane helix</keyword>
<dbReference type="PANTHER" id="PTHR45138:SF9">
    <property type="entry name" value="DIGUANYLATE CYCLASE DGCM-RELATED"/>
    <property type="match status" value="1"/>
</dbReference>
<comment type="catalytic activity">
    <reaction evidence="2">
        <text>2 GTP = 3',3'-c-di-GMP + 2 diphosphate</text>
        <dbReference type="Rhea" id="RHEA:24898"/>
        <dbReference type="ChEBI" id="CHEBI:33019"/>
        <dbReference type="ChEBI" id="CHEBI:37565"/>
        <dbReference type="ChEBI" id="CHEBI:58805"/>
        <dbReference type="EC" id="2.7.7.65"/>
    </reaction>
</comment>
<dbReference type="eggNOG" id="COG3706">
    <property type="taxonomic scope" value="Bacteria"/>
</dbReference>
<dbReference type="EC" id="2.7.7.65" evidence="1"/>
<evidence type="ECO:0000256" key="1">
    <source>
        <dbReference type="ARBA" id="ARBA00012528"/>
    </source>
</evidence>
<dbReference type="InterPro" id="IPR000160">
    <property type="entry name" value="GGDEF_dom"/>
</dbReference>
<organism evidence="5 6">
    <name type="scientific">Arcobacter nitrofigilis (strain ATCC 33309 / DSM 7299 / CCUG 15893 / LMG 7604 / NCTC 12251 / CI)</name>
    <name type="common">Campylobacter nitrofigilis</name>
    <dbReference type="NCBI Taxonomy" id="572480"/>
    <lineage>
        <taxon>Bacteria</taxon>
        <taxon>Pseudomonadati</taxon>
        <taxon>Campylobacterota</taxon>
        <taxon>Epsilonproteobacteria</taxon>
        <taxon>Campylobacterales</taxon>
        <taxon>Arcobacteraceae</taxon>
        <taxon>Arcobacter</taxon>
    </lineage>
</organism>
<reference evidence="5" key="1">
    <citation type="journal article" date="2010" name="Stand. Genomic Sci.">
        <title>Complete genome sequence of Arcobacter nitrofigilis type strain (CI).</title>
        <authorList>
            <person name="Pati A."/>
            <person name="Gronow S."/>
            <person name="Lapidus A."/>
            <person name="Copeland A."/>
            <person name="Glavina Del Rio T."/>
            <person name="Nolan M."/>
            <person name="Lucas S."/>
            <person name="Tice H."/>
            <person name="Cheng J.F."/>
            <person name="Han C."/>
            <person name="Chertkov O."/>
            <person name="Bruce D."/>
            <person name="Tapia R."/>
            <person name="Goodwin L."/>
            <person name="Pitluck S."/>
            <person name="Liolios K."/>
            <person name="Ivanova N."/>
            <person name="Mavromatis K."/>
            <person name="Chen A."/>
            <person name="Palaniappan K."/>
            <person name="Land M."/>
            <person name="Hauser L."/>
            <person name="Chang Y.J."/>
            <person name="Jeffries C.D."/>
            <person name="Detter J.C."/>
            <person name="Rohde M."/>
            <person name="Goker M."/>
            <person name="Bristow J."/>
            <person name="Eisen J.A."/>
            <person name="Markowitz V."/>
            <person name="Hugenholtz P."/>
            <person name="Klenk H.P."/>
            <person name="Kyrpides N.C."/>
        </authorList>
    </citation>
    <scope>NUCLEOTIDE SEQUENCE [LARGE SCALE GENOMIC DNA]</scope>
    <source>
        <strain evidence="5">DSM 7299</strain>
    </source>
</reference>
<proteinExistence type="predicted"/>
<feature type="domain" description="GGDEF" evidence="4">
    <location>
        <begin position="231"/>
        <end position="365"/>
    </location>
</feature>
<feature type="transmembrane region" description="Helical" evidence="3">
    <location>
        <begin position="160"/>
        <end position="181"/>
    </location>
</feature>
<sequence length="365" mass="43087" precursor="true">MKKRIFDSVSFKLVLLLITIIMMLVTASFIFNSQIENLKKQIDKIYFGNFIPVTNLQNISSSYKDMIICLQNREKLCSIKKSQRIIQSNWNAYFKAYKTIQERKVVDSIDEDIKVSFMDKNSMKYTIMIQKINFLIEYEINNARKQRKEFLNRYENMKKLLFYNIVALVIFSFAIFIYLTYSIIKKDNHLTILNKKYKIESITDSMTMLYNRGYFDTIFDSIPVVSNSNKWQTAFIMFDIDFFKQYNDTYGHDMGDKTLKAVANELKKYFNKEYEYVFRLGGEEFGAILFDVDKEILENCLAAILKLVEFLKIEHKESKANKYVTVSIGAVIYEPGSNVSTNRLYKLADEKLYKSKQNGRNQYTI</sequence>
<evidence type="ECO:0000313" key="6">
    <source>
        <dbReference type="Proteomes" id="UP000000939"/>
    </source>
</evidence>
<protein>
    <recommendedName>
        <fullName evidence="1">diguanylate cyclase</fullName>
        <ecNumber evidence="1">2.7.7.65</ecNumber>
    </recommendedName>
</protein>
<dbReference type="InterPro" id="IPR050469">
    <property type="entry name" value="Diguanylate_Cyclase"/>
</dbReference>
<dbReference type="KEGG" id="ant:Arnit_1788"/>
<evidence type="ECO:0000256" key="3">
    <source>
        <dbReference type="SAM" id="Phobius"/>
    </source>
</evidence>
<keyword evidence="6" id="KW-1185">Reference proteome</keyword>
<gene>
    <name evidence="5" type="ordered locus">Arnit_1788</name>
</gene>
<dbReference type="InterPro" id="IPR043128">
    <property type="entry name" value="Rev_trsase/Diguanyl_cyclase"/>
</dbReference>
<dbReference type="InterPro" id="IPR029787">
    <property type="entry name" value="Nucleotide_cyclase"/>
</dbReference>
<name>D5V1K8_ARCNC</name>
<evidence type="ECO:0000256" key="2">
    <source>
        <dbReference type="ARBA" id="ARBA00034247"/>
    </source>
</evidence>
<dbReference type="PANTHER" id="PTHR45138">
    <property type="entry name" value="REGULATORY COMPONENTS OF SENSORY TRANSDUCTION SYSTEM"/>
    <property type="match status" value="1"/>
</dbReference>
<dbReference type="Gene3D" id="3.30.70.270">
    <property type="match status" value="1"/>
</dbReference>
<dbReference type="GO" id="GO:1902201">
    <property type="term" value="P:negative regulation of bacterial-type flagellum-dependent cell motility"/>
    <property type="evidence" value="ECO:0007669"/>
    <property type="project" value="TreeGrafter"/>
</dbReference>
<dbReference type="GO" id="GO:0043709">
    <property type="term" value="P:cell adhesion involved in single-species biofilm formation"/>
    <property type="evidence" value="ECO:0007669"/>
    <property type="project" value="TreeGrafter"/>
</dbReference>
<keyword evidence="3" id="KW-0812">Transmembrane</keyword>
<dbReference type="GO" id="GO:0052621">
    <property type="term" value="F:diguanylate cyclase activity"/>
    <property type="evidence" value="ECO:0007669"/>
    <property type="project" value="UniProtKB-EC"/>
</dbReference>
<dbReference type="OrthoDB" id="9778432at2"/>
<evidence type="ECO:0000313" key="5">
    <source>
        <dbReference type="EMBL" id="ADG93442.1"/>
    </source>
</evidence>
<dbReference type="SMART" id="SM00267">
    <property type="entry name" value="GGDEF"/>
    <property type="match status" value="1"/>
</dbReference>
<dbReference type="Pfam" id="PF00990">
    <property type="entry name" value="GGDEF"/>
    <property type="match status" value="1"/>
</dbReference>
<dbReference type="RefSeq" id="WP_013135587.1">
    <property type="nucleotide sequence ID" value="NC_014166.1"/>
</dbReference>
<keyword evidence="3" id="KW-0472">Membrane</keyword>
<dbReference type="FunFam" id="3.30.70.270:FF:000001">
    <property type="entry name" value="Diguanylate cyclase domain protein"/>
    <property type="match status" value="1"/>
</dbReference>
<dbReference type="EMBL" id="CP001999">
    <property type="protein sequence ID" value="ADG93442.1"/>
    <property type="molecule type" value="Genomic_DNA"/>
</dbReference>
<dbReference type="STRING" id="572480.Arnit_1788"/>
<feature type="transmembrane region" description="Helical" evidence="3">
    <location>
        <begin position="12"/>
        <end position="31"/>
    </location>
</feature>
<dbReference type="NCBIfam" id="TIGR00254">
    <property type="entry name" value="GGDEF"/>
    <property type="match status" value="1"/>
</dbReference>
<accession>D5V1K8</accession>
<dbReference type="AlphaFoldDB" id="D5V1K8"/>